<dbReference type="GO" id="GO:0005737">
    <property type="term" value="C:cytoplasm"/>
    <property type="evidence" value="ECO:0007669"/>
    <property type="project" value="UniProtKB-SubCell"/>
</dbReference>
<dbReference type="STRING" id="1610493.RPIT_05945"/>
<dbReference type="InterPro" id="IPR050890">
    <property type="entry name" value="PTS_EIIA_component"/>
</dbReference>
<evidence type="ECO:0000256" key="6">
    <source>
        <dbReference type="ARBA" id="ARBA00022777"/>
    </source>
</evidence>
<keyword evidence="3" id="KW-0762">Sugar transport</keyword>
<evidence type="ECO:0000313" key="9">
    <source>
        <dbReference type="Proteomes" id="UP000188324"/>
    </source>
</evidence>
<evidence type="ECO:0000256" key="5">
    <source>
        <dbReference type="ARBA" id="ARBA00022683"/>
    </source>
</evidence>
<keyword evidence="6" id="KW-0418">Kinase</keyword>
<dbReference type="InterPro" id="IPR011055">
    <property type="entry name" value="Dup_hybrid_motif"/>
</dbReference>
<dbReference type="InterPro" id="IPR001127">
    <property type="entry name" value="PTS_EIIA_1_perm"/>
</dbReference>
<evidence type="ECO:0000256" key="2">
    <source>
        <dbReference type="ARBA" id="ARBA00022448"/>
    </source>
</evidence>
<dbReference type="GO" id="GO:0009401">
    <property type="term" value="P:phosphoenolpyruvate-dependent sugar phosphotransferase system"/>
    <property type="evidence" value="ECO:0007669"/>
    <property type="project" value="UniProtKB-KW"/>
</dbReference>
<keyword evidence="2" id="KW-0813">Transport</keyword>
<evidence type="ECO:0000256" key="1">
    <source>
        <dbReference type="ARBA" id="ARBA00004496"/>
    </source>
</evidence>
<dbReference type="Gene3D" id="2.70.70.10">
    <property type="entry name" value="Glucose Permease (Domain IIA)"/>
    <property type="match status" value="1"/>
</dbReference>
<sequence length="150" mass="15853">MMLEVLAPCPGHVIAMSEVDDPVFSVGAVGPGVGIEPRPGQTAVVSPVDGVLIKLSPHAFIVLVDDEIGVLVHIGINTVRLDGEGFELLAAEGDRVEAGTPVVSWDPGSITDPDMRDTVIVAVMDQEPDSLRIDEVNHDVDAGRVLFRLV</sequence>
<dbReference type="Proteomes" id="UP000188324">
    <property type="component" value="Chromosome"/>
</dbReference>
<dbReference type="Pfam" id="PF00358">
    <property type="entry name" value="PTS_EIIA_1"/>
    <property type="match status" value="1"/>
</dbReference>
<dbReference type="PANTHER" id="PTHR45008:SF1">
    <property type="entry name" value="PTS SYSTEM GLUCOSE-SPECIFIC EIIA COMPONENT"/>
    <property type="match status" value="1"/>
</dbReference>
<feature type="domain" description="PTS EIIA type-1" evidence="7">
    <location>
        <begin position="21"/>
        <end position="125"/>
    </location>
</feature>
<keyword evidence="9" id="KW-1185">Reference proteome</keyword>
<accession>A0A1Q2CE55</accession>
<evidence type="ECO:0000259" key="7">
    <source>
        <dbReference type="PROSITE" id="PS51093"/>
    </source>
</evidence>
<gene>
    <name evidence="8" type="ORF">RPIT_05945</name>
</gene>
<keyword evidence="4" id="KW-0808">Transferase</keyword>
<proteinExistence type="predicted"/>
<organism evidence="8 9">
    <name type="scientific">Tessaracoccus flavus</name>
    <dbReference type="NCBI Taxonomy" id="1610493"/>
    <lineage>
        <taxon>Bacteria</taxon>
        <taxon>Bacillati</taxon>
        <taxon>Actinomycetota</taxon>
        <taxon>Actinomycetes</taxon>
        <taxon>Propionibacteriales</taxon>
        <taxon>Propionibacteriaceae</taxon>
        <taxon>Tessaracoccus</taxon>
    </lineage>
</organism>
<comment type="subcellular location">
    <subcellularLocation>
        <location evidence="1">Cytoplasm</location>
    </subcellularLocation>
</comment>
<reference evidence="8 9" key="1">
    <citation type="journal article" date="2016" name="Int. J. Syst. Evol. Microbiol.">
        <title>Tessaracoccus flavus sp. nov., isolated from the drainage system of a lindane-producing factory.</title>
        <authorList>
            <person name="Kumari R."/>
            <person name="Singh P."/>
            <person name="Schumann P."/>
            <person name="Lal R."/>
        </authorList>
    </citation>
    <scope>NUCLEOTIDE SEQUENCE [LARGE SCALE GENOMIC DNA]</scope>
    <source>
        <strain evidence="8 9">RP1T</strain>
    </source>
</reference>
<name>A0A1Q2CE55_9ACTN</name>
<dbReference type="KEGG" id="tfl:RPIT_05945"/>
<keyword evidence="5" id="KW-0598">Phosphotransferase system</keyword>
<dbReference type="SUPFAM" id="SSF51261">
    <property type="entry name" value="Duplicated hybrid motif"/>
    <property type="match status" value="1"/>
</dbReference>
<dbReference type="EMBL" id="CP019605">
    <property type="protein sequence ID" value="AQP44412.1"/>
    <property type="molecule type" value="Genomic_DNA"/>
</dbReference>
<dbReference type="AlphaFoldDB" id="A0A1Q2CE55"/>
<dbReference type="PROSITE" id="PS51093">
    <property type="entry name" value="PTS_EIIA_TYPE_1"/>
    <property type="match status" value="1"/>
</dbReference>
<dbReference type="PANTHER" id="PTHR45008">
    <property type="entry name" value="PTS SYSTEM GLUCOSE-SPECIFIC EIIA COMPONENT"/>
    <property type="match status" value="1"/>
</dbReference>
<dbReference type="GO" id="GO:0016301">
    <property type="term" value="F:kinase activity"/>
    <property type="evidence" value="ECO:0007669"/>
    <property type="project" value="UniProtKB-KW"/>
</dbReference>
<evidence type="ECO:0000256" key="3">
    <source>
        <dbReference type="ARBA" id="ARBA00022597"/>
    </source>
</evidence>
<evidence type="ECO:0000313" key="8">
    <source>
        <dbReference type="EMBL" id="AQP44412.1"/>
    </source>
</evidence>
<evidence type="ECO:0000256" key="4">
    <source>
        <dbReference type="ARBA" id="ARBA00022679"/>
    </source>
</evidence>
<protein>
    <recommendedName>
        <fullName evidence="7">PTS EIIA type-1 domain-containing protein</fullName>
    </recommendedName>
</protein>